<feature type="compositionally biased region" description="Polar residues" evidence="8">
    <location>
        <begin position="820"/>
        <end position="845"/>
    </location>
</feature>
<dbReference type="GO" id="GO:0003677">
    <property type="term" value="F:DNA binding"/>
    <property type="evidence" value="ECO:0007669"/>
    <property type="project" value="UniProtKB-UniRule"/>
</dbReference>
<gene>
    <name evidence="11" type="ORF">E5676_scaffold527G00360</name>
</gene>
<evidence type="ECO:0000256" key="5">
    <source>
        <dbReference type="ARBA" id="ARBA00023125"/>
    </source>
</evidence>
<dbReference type="GO" id="GO:0004386">
    <property type="term" value="F:helicase activity"/>
    <property type="evidence" value="ECO:0007669"/>
    <property type="project" value="UniProtKB-KW"/>
</dbReference>
<proteinExistence type="inferred from homology"/>
<keyword evidence="7" id="KW-0227">DNA damage</keyword>
<feature type="domain" description="Helicase ATP-binding" evidence="9">
    <location>
        <begin position="1"/>
        <end position="100"/>
    </location>
</feature>
<dbReference type="GO" id="GO:0031011">
    <property type="term" value="C:Ino80 complex"/>
    <property type="evidence" value="ECO:0007669"/>
    <property type="project" value="UniProtKB-UniRule"/>
</dbReference>
<sequence length="845" mass="96691">MATDDGLWKEGTDLMRSQWDAGFHILITSYQLLVSDEKYFRRVKWQYMVLDEAQAIKSSTSIRWKTLLSFNCRNRLLLTGTPVQNNMAELWALLHFIMPTLFDSHEQFNEWFSKGIENHAEHGGTLNEHQLNRLHSILKPFMLRRVKKDVISELTRKTEITVHCKLSSRQQAFYQAIKNKISLAELFDSNRHLNEKKILNLMNIVIQLRKVCNHPELFERNEGSTYLYFADVPNPLLPPPFGELEDIHYSGGHNLIEFKLPKLVHQEVLRCSKSFAAAHGIGGGCISKHFNIFSSENVFRSIFMQGDNLRHSYRQSGTFGFTHLMDLSPAEVTFLANGSCLEQLLFSIMRWDRQFLDGIVDFVTESIYGPENGPHELGKVRAVTRMLLMPSISQTDLLRRKLATGPGDAPFEALVIPQQERLQLNVGLLHSAYTFIPRTRAPPIGTHCSDRNFAYQMVEQLHDPWVKRLFIGFARTSDFNGPRKPKGPHPLIQEIDSELPVFQPALQLTYSIFGSCPPMQSFDPAKLLTVGDSGKLQTLDILLKRLRAENHRVLLFAQMTKMLNILEDYMNYRKYRYLRLDGSSTIMDRRDMVRDFQLRNDIFVFLLSTRAGGLGINLTAADTVIFYESDWNPTLDLQAMDRAHRLGQTKDVTVYRLICKETVEEKILQRASQKNTVQQLVMTGGHVQGDILAPEDVVSLLLDDAQLEQKLREIPIVAKDRQKKKQAKGIRVDAEGDASLEDLTNPETRVTEYDPSPDPEKTKANSKKRKGGSEKQNSSKARSLQKINEMNPVVDFDLDDSRQNLEPQTQKPKRQKRPTKSVNENLVPTTTSSNVGILEQTQYPH</sequence>
<dbReference type="SMART" id="SM00490">
    <property type="entry name" value="HELICc"/>
    <property type="match status" value="1"/>
</dbReference>
<dbReference type="Pfam" id="PF00176">
    <property type="entry name" value="SNF2-rel_dom"/>
    <property type="match status" value="1"/>
</dbReference>
<dbReference type="InterPro" id="IPR038718">
    <property type="entry name" value="SNF2-like_sf"/>
</dbReference>
<comment type="subcellular location">
    <subcellularLocation>
        <location evidence="1 7">Nucleus</location>
    </subcellularLocation>
</comment>
<dbReference type="InterPro" id="IPR049730">
    <property type="entry name" value="SNF2/RAD54-like_C"/>
</dbReference>
<dbReference type="PROSITE" id="PS51194">
    <property type="entry name" value="HELICASE_CTER"/>
    <property type="match status" value="1"/>
</dbReference>
<feature type="compositionally biased region" description="Polar residues" evidence="8">
    <location>
        <begin position="774"/>
        <end position="788"/>
    </location>
</feature>
<dbReference type="Gene3D" id="3.40.50.300">
    <property type="entry name" value="P-loop containing nucleotide triphosphate hydrolases"/>
    <property type="match status" value="2"/>
</dbReference>
<protein>
    <recommendedName>
        <fullName evidence="7">Chromatin-remodeling ATPase INO80</fullName>
        <ecNumber evidence="7">3.6.4.-</ecNumber>
    </recommendedName>
</protein>
<organism evidence="11 12">
    <name type="scientific">Cucumis melo var. makuwa</name>
    <name type="common">Oriental melon</name>
    <dbReference type="NCBI Taxonomy" id="1194695"/>
    <lineage>
        <taxon>Eukaryota</taxon>
        <taxon>Viridiplantae</taxon>
        <taxon>Streptophyta</taxon>
        <taxon>Embryophyta</taxon>
        <taxon>Tracheophyta</taxon>
        <taxon>Spermatophyta</taxon>
        <taxon>Magnoliopsida</taxon>
        <taxon>eudicotyledons</taxon>
        <taxon>Gunneridae</taxon>
        <taxon>Pentapetalae</taxon>
        <taxon>rosids</taxon>
        <taxon>fabids</taxon>
        <taxon>Cucurbitales</taxon>
        <taxon>Cucurbitaceae</taxon>
        <taxon>Benincaseae</taxon>
        <taxon>Cucumis</taxon>
    </lineage>
</organism>
<feature type="region of interest" description="Disordered" evidence="8">
    <location>
        <begin position="720"/>
        <end position="845"/>
    </location>
</feature>
<dbReference type="PANTHER" id="PTHR45685:SF2">
    <property type="entry name" value="CHROMATIN-REMODELING ATPASE INO80"/>
    <property type="match status" value="1"/>
</dbReference>
<dbReference type="Gene3D" id="3.40.50.10810">
    <property type="entry name" value="Tandem AAA-ATPase domain"/>
    <property type="match status" value="1"/>
</dbReference>
<keyword evidence="7" id="KW-0234">DNA repair</keyword>
<accession>A0A5D3BXQ5</accession>
<dbReference type="Pfam" id="PF00271">
    <property type="entry name" value="Helicase_C"/>
    <property type="match status" value="1"/>
</dbReference>
<dbReference type="CDD" id="cd18793">
    <property type="entry name" value="SF2_C_SNF"/>
    <property type="match status" value="1"/>
</dbReference>
<dbReference type="FunFam" id="3.40.50.300:FF:001066">
    <property type="entry name" value="DNA helicase INO80-like protein"/>
    <property type="match status" value="1"/>
</dbReference>
<dbReference type="AlphaFoldDB" id="A0A5D3BXQ5"/>
<comment type="function">
    <text evidence="7">ATPase component of the INO80 complex which remodels chromatin by shifting nucleosomes and is involved in DNA repair.</text>
</comment>
<evidence type="ECO:0000256" key="1">
    <source>
        <dbReference type="ARBA" id="ARBA00004123"/>
    </source>
</evidence>
<comment type="catalytic activity">
    <reaction evidence="7">
        <text>ATP + H2O = ADP + phosphate + H(+)</text>
        <dbReference type="Rhea" id="RHEA:13065"/>
        <dbReference type="ChEBI" id="CHEBI:15377"/>
        <dbReference type="ChEBI" id="CHEBI:15378"/>
        <dbReference type="ChEBI" id="CHEBI:30616"/>
        <dbReference type="ChEBI" id="CHEBI:43474"/>
        <dbReference type="ChEBI" id="CHEBI:456216"/>
    </reaction>
</comment>
<evidence type="ECO:0000259" key="10">
    <source>
        <dbReference type="PROSITE" id="PS51194"/>
    </source>
</evidence>
<dbReference type="GO" id="GO:0016887">
    <property type="term" value="F:ATP hydrolysis activity"/>
    <property type="evidence" value="ECO:0007669"/>
    <property type="project" value="TreeGrafter"/>
</dbReference>
<dbReference type="GO" id="GO:0042393">
    <property type="term" value="F:histone binding"/>
    <property type="evidence" value="ECO:0007669"/>
    <property type="project" value="TreeGrafter"/>
</dbReference>
<dbReference type="GO" id="GO:0006338">
    <property type="term" value="P:chromatin remodeling"/>
    <property type="evidence" value="ECO:0007669"/>
    <property type="project" value="UniProtKB-UniRule"/>
</dbReference>
<dbReference type="EMBL" id="SSTD01014408">
    <property type="protein sequence ID" value="TYK04307.1"/>
    <property type="molecule type" value="Genomic_DNA"/>
</dbReference>
<comment type="domain">
    <text evidence="7">The DBINO region is involved in binding to DNA.</text>
</comment>
<dbReference type="PANTHER" id="PTHR45685">
    <property type="entry name" value="HELICASE SRCAP-RELATED"/>
    <property type="match status" value="1"/>
</dbReference>
<dbReference type="EC" id="3.6.4.-" evidence="7"/>
<feature type="domain" description="Helicase C-terminal" evidence="10">
    <location>
        <begin position="538"/>
        <end position="688"/>
    </location>
</feature>
<evidence type="ECO:0000256" key="7">
    <source>
        <dbReference type="RuleBase" id="RU368001"/>
    </source>
</evidence>
<evidence type="ECO:0000313" key="12">
    <source>
        <dbReference type="Proteomes" id="UP000321947"/>
    </source>
</evidence>
<dbReference type="Proteomes" id="UP000321947">
    <property type="component" value="Unassembled WGS sequence"/>
</dbReference>
<keyword evidence="6" id="KW-0539">Nucleus</keyword>
<comment type="caution">
    <text evidence="11">The sequence shown here is derived from an EMBL/GenBank/DDBJ whole genome shotgun (WGS) entry which is preliminary data.</text>
</comment>
<dbReference type="InterPro" id="IPR000330">
    <property type="entry name" value="SNF2_N"/>
</dbReference>
<keyword evidence="2" id="KW-0547">Nucleotide-binding</keyword>
<evidence type="ECO:0000313" key="11">
    <source>
        <dbReference type="EMBL" id="TYK04307.1"/>
    </source>
</evidence>
<dbReference type="FunFam" id="3.40.50.10810:FF:000085">
    <property type="entry name" value="Transcription regulatory protein SNF2"/>
    <property type="match status" value="1"/>
</dbReference>
<dbReference type="InterPro" id="IPR050520">
    <property type="entry name" value="INO80/SWR1_helicase"/>
</dbReference>
<evidence type="ECO:0000256" key="3">
    <source>
        <dbReference type="ARBA" id="ARBA00022801"/>
    </source>
</evidence>
<name>A0A5D3BXQ5_CUCMM</name>
<comment type="subunit">
    <text evidence="7">Component of the INO80 chromatin-remodeling complex.</text>
</comment>
<dbReference type="PROSITE" id="PS51192">
    <property type="entry name" value="HELICASE_ATP_BIND_1"/>
    <property type="match status" value="1"/>
</dbReference>
<evidence type="ECO:0000259" key="9">
    <source>
        <dbReference type="PROSITE" id="PS51192"/>
    </source>
</evidence>
<dbReference type="InterPro" id="IPR001650">
    <property type="entry name" value="Helicase_C-like"/>
</dbReference>
<evidence type="ECO:0000256" key="2">
    <source>
        <dbReference type="ARBA" id="ARBA00022741"/>
    </source>
</evidence>
<evidence type="ECO:0000256" key="8">
    <source>
        <dbReference type="SAM" id="MobiDB-lite"/>
    </source>
</evidence>
<dbReference type="SUPFAM" id="SSF52540">
    <property type="entry name" value="P-loop containing nucleoside triphosphate hydrolases"/>
    <property type="match status" value="2"/>
</dbReference>
<dbReference type="InterPro" id="IPR027417">
    <property type="entry name" value="P-loop_NTPase"/>
</dbReference>
<keyword evidence="11" id="KW-0347">Helicase</keyword>
<comment type="similarity">
    <text evidence="7">Belongs to the SNF2/RAD54 helicase family.</text>
</comment>
<reference evidence="11 12" key="1">
    <citation type="submission" date="2019-08" db="EMBL/GenBank/DDBJ databases">
        <title>Draft genome sequences of two oriental melons (Cucumis melo L. var makuwa).</title>
        <authorList>
            <person name="Kwon S.-Y."/>
        </authorList>
    </citation>
    <scope>NUCLEOTIDE SEQUENCE [LARGE SCALE GENOMIC DNA]</scope>
    <source>
        <strain evidence="12">cv. Chang Bougi</strain>
        <tissue evidence="11">Leaf</tissue>
    </source>
</reference>
<evidence type="ECO:0000256" key="6">
    <source>
        <dbReference type="ARBA" id="ARBA00023242"/>
    </source>
</evidence>
<dbReference type="GO" id="GO:0006281">
    <property type="term" value="P:DNA repair"/>
    <property type="evidence" value="ECO:0007669"/>
    <property type="project" value="UniProtKB-UniRule"/>
</dbReference>
<keyword evidence="4 7" id="KW-0067">ATP-binding</keyword>
<keyword evidence="5 7" id="KW-0238">DNA-binding</keyword>
<dbReference type="InterPro" id="IPR014001">
    <property type="entry name" value="Helicase_ATP-bd"/>
</dbReference>
<keyword evidence="3 7" id="KW-0378">Hydrolase</keyword>
<evidence type="ECO:0000256" key="4">
    <source>
        <dbReference type="ARBA" id="ARBA00022840"/>
    </source>
</evidence>
<dbReference type="GO" id="GO:0005524">
    <property type="term" value="F:ATP binding"/>
    <property type="evidence" value="ECO:0007669"/>
    <property type="project" value="UniProtKB-UniRule"/>
</dbReference>